<organism evidence="1 2">
    <name type="scientific">Naematelia encephala</name>
    <dbReference type="NCBI Taxonomy" id="71784"/>
    <lineage>
        <taxon>Eukaryota</taxon>
        <taxon>Fungi</taxon>
        <taxon>Dikarya</taxon>
        <taxon>Basidiomycota</taxon>
        <taxon>Agaricomycotina</taxon>
        <taxon>Tremellomycetes</taxon>
        <taxon>Tremellales</taxon>
        <taxon>Naemateliaceae</taxon>
        <taxon>Naematelia</taxon>
    </lineage>
</organism>
<dbReference type="EMBL" id="MCFC01000002">
    <property type="protein sequence ID" value="ORY34989.1"/>
    <property type="molecule type" value="Genomic_DNA"/>
</dbReference>
<name>A0A1Y2BJN7_9TREE</name>
<comment type="caution">
    <text evidence="1">The sequence shown here is derived from an EMBL/GenBank/DDBJ whole genome shotgun (WGS) entry which is preliminary data.</text>
</comment>
<sequence>MVGKARDEITQLQGWGDRFKNFKEIRKLTIETEYLAPATGGQDSIIAQLASRIQSLDNITVTGISKYDDSTTFFPHLDNSTLPVSLRSLILKMDDTLGLNVYQTLHGLSKHDSWTRDLQVELHCSQEPFTWNETVHLPFGWFWQKSVSKGGQDTDGTSQGSLQMVFVTRNSTESTEILSKYSEIAGVHSDTAHEAFLQLWKNRRWPEPPSSYRQVLTDFQEQDGSTYNQYESNVVG</sequence>
<accession>A0A1Y2BJN7</accession>
<keyword evidence="2" id="KW-1185">Reference proteome</keyword>
<evidence type="ECO:0000313" key="2">
    <source>
        <dbReference type="Proteomes" id="UP000193986"/>
    </source>
</evidence>
<evidence type="ECO:0000313" key="1">
    <source>
        <dbReference type="EMBL" id="ORY34989.1"/>
    </source>
</evidence>
<dbReference type="AlphaFoldDB" id="A0A1Y2BJN7"/>
<protein>
    <submittedName>
        <fullName evidence="1">Uncharacterized protein</fullName>
    </submittedName>
</protein>
<reference evidence="1 2" key="1">
    <citation type="submission" date="2016-07" db="EMBL/GenBank/DDBJ databases">
        <title>Pervasive Adenine N6-methylation of Active Genes in Fungi.</title>
        <authorList>
            <consortium name="DOE Joint Genome Institute"/>
            <person name="Mondo S.J."/>
            <person name="Dannebaum R.O."/>
            <person name="Kuo R.C."/>
            <person name="Labutti K."/>
            <person name="Haridas S."/>
            <person name="Kuo A."/>
            <person name="Salamov A."/>
            <person name="Ahrendt S.R."/>
            <person name="Lipzen A."/>
            <person name="Sullivan W."/>
            <person name="Andreopoulos W.B."/>
            <person name="Clum A."/>
            <person name="Lindquist E."/>
            <person name="Daum C."/>
            <person name="Ramamoorthy G.K."/>
            <person name="Gryganskyi A."/>
            <person name="Culley D."/>
            <person name="Magnuson J.K."/>
            <person name="James T.Y."/>
            <person name="O'Malley M.A."/>
            <person name="Stajich J.E."/>
            <person name="Spatafora J.W."/>
            <person name="Visel A."/>
            <person name="Grigoriev I.V."/>
        </authorList>
    </citation>
    <scope>NUCLEOTIDE SEQUENCE [LARGE SCALE GENOMIC DNA]</scope>
    <source>
        <strain evidence="1 2">68-887.2</strain>
    </source>
</reference>
<dbReference type="Proteomes" id="UP000193986">
    <property type="component" value="Unassembled WGS sequence"/>
</dbReference>
<dbReference type="InParanoid" id="A0A1Y2BJN7"/>
<proteinExistence type="predicted"/>
<gene>
    <name evidence="1" type="ORF">BCR39DRAFT_556490</name>
</gene>